<protein>
    <submittedName>
        <fullName evidence="1">Uncharacterized protein</fullName>
    </submittedName>
</protein>
<accession>A0AAD5Q4B8</accession>
<gene>
    <name evidence="1" type="ORF">P43SY_010685</name>
</gene>
<keyword evidence="2" id="KW-1185">Reference proteome</keyword>
<dbReference type="AlphaFoldDB" id="A0AAD5Q4B8"/>
<dbReference type="Proteomes" id="UP001209570">
    <property type="component" value="Unassembled WGS sequence"/>
</dbReference>
<organism evidence="1 2">
    <name type="scientific">Pythium insidiosum</name>
    <name type="common">Pythiosis disease agent</name>
    <dbReference type="NCBI Taxonomy" id="114742"/>
    <lineage>
        <taxon>Eukaryota</taxon>
        <taxon>Sar</taxon>
        <taxon>Stramenopiles</taxon>
        <taxon>Oomycota</taxon>
        <taxon>Peronosporomycetes</taxon>
        <taxon>Pythiales</taxon>
        <taxon>Pythiaceae</taxon>
        <taxon>Pythium</taxon>
    </lineage>
</organism>
<comment type="caution">
    <text evidence="1">The sequence shown here is derived from an EMBL/GenBank/DDBJ whole genome shotgun (WGS) entry which is preliminary data.</text>
</comment>
<evidence type="ECO:0000313" key="2">
    <source>
        <dbReference type="Proteomes" id="UP001209570"/>
    </source>
</evidence>
<sequence>MTMASCIEAIIASARRNWKAYKHRKNKVGQNSNASYDEEMSNVLLVSTHFVAKQIESEYAMANAKYELYVYEKKGDDVVLVHHGGRARDVV</sequence>
<dbReference type="EMBL" id="JAKCXM010005481">
    <property type="protein sequence ID" value="KAJ0388970.1"/>
    <property type="molecule type" value="Genomic_DNA"/>
</dbReference>
<proteinExistence type="predicted"/>
<name>A0AAD5Q4B8_PYTIN</name>
<evidence type="ECO:0000313" key="1">
    <source>
        <dbReference type="EMBL" id="KAJ0388970.1"/>
    </source>
</evidence>
<reference evidence="1" key="1">
    <citation type="submission" date="2021-12" db="EMBL/GenBank/DDBJ databases">
        <title>Prjna785345.</title>
        <authorList>
            <person name="Rujirawat T."/>
            <person name="Krajaejun T."/>
        </authorList>
    </citation>
    <scope>NUCLEOTIDE SEQUENCE</scope>
    <source>
        <strain evidence="1">Pi057C3</strain>
    </source>
</reference>